<reference evidence="1 2" key="1">
    <citation type="submission" date="2020-08" db="EMBL/GenBank/DDBJ databases">
        <title>Genomic Encyclopedia of Type Strains, Phase IV (KMG-IV): sequencing the most valuable type-strain genomes for metagenomic binning, comparative biology and taxonomic classification.</title>
        <authorList>
            <person name="Goeker M."/>
        </authorList>
    </citation>
    <scope>NUCLEOTIDE SEQUENCE [LARGE SCALE GENOMIC DNA]</scope>
    <source>
        <strain evidence="1 2">YIM 65646</strain>
    </source>
</reference>
<evidence type="ECO:0000313" key="1">
    <source>
        <dbReference type="EMBL" id="MBB6036049.1"/>
    </source>
</evidence>
<gene>
    <name evidence="1" type="ORF">HNR73_003917</name>
</gene>
<dbReference type="EMBL" id="JACHGT010000008">
    <property type="protein sequence ID" value="MBB6036049.1"/>
    <property type="molecule type" value="Genomic_DNA"/>
</dbReference>
<accession>A0A841FU45</accession>
<evidence type="ECO:0000313" key="2">
    <source>
        <dbReference type="Proteomes" id="UP000548476"/>
    </source>
</evidence>
<sequence length="542" mass="57906">MALNRRDTLRLFGAGAVAITGAPALIGCSSDGNSGDVGNEGKELAPYPAYVPLVGPTPDLPGDDKGVQNAYLNYPTEIKPAGFDTPGDGSAVTASVITYGVPPTALEQNKFRQAINAALGIQLDLQVIPAANFKEKMATMMAGNELPDIMMFGAGEVLPREEQFIASACADISEHISGDAVKTYPGLANIPAYAWQGLGRIGGRLYGIPIERPIFGGSLMLNRTLVEKAGAKPDWDKDGFLAAMKGVTGGKRYGLGIAMAPSIDYYAGGLGAPNVWDVGADGKFATAFGTQQYKDTLVMLQQMFKDGSVYPDGASTSGTDMKTVFNNQTVAAYRDGWGGYSTQVLAIAKDKWTLDFGLPFAGGNSWGGTGRFGYTVFKKADPARVKMLLAVTNFLAAPFGTKEFELFNYGVEGTHFTRDDKGTPVPTDLWTNTENSTNFPVKYLGSAPLVLHYSGFPDATERVYEWEKKVAPITIPDPSNGIRSQAWTENGAALQKSLTDAWMGIIFRGEDISTYDAVLTKWHNDGGQKAAEEFAAEYAASK</sequence>
<dbReference type="PANTHER" id="PTHR43649">
    <property type="entry name" value="ARABINOSE-BINDING PROTEIN-RELATED"/>
    <property type="match status" value="1"/>
</dbReference>
<dbReference type="RefSeq" id="WP_184788898.1">
    <property type="nucleotide sequence ID" value="NZ_BONT01000046.1"/>
</dbReference>
<name>A0A841FU45_9ACTN</name>
<dbReference type="SUPFAM" id="SSF53850">
    <property type="entry name" value="Periplasmic binding protein-like II"/>
    <property type="match status" value="1"/>
</dbReference>
<proteinExistence type="predicted"/>
<protein>
    <submittedName>
        <fullName evidence="1">Putative aldouronate transport system substrate-binding protein</fullName>
    </submittedName>
</protein>
<keyword evidence="2" id="KW-1185">Reference proteome</keyword>
<dbReference type="AlphaFoldDB" id="A0A841FU45"/>
<dbReference type="PANTHER" id="PTHR43649:SF12">
    <property type="entry name" value="DIACETYLCHITOBIOSE BINDING PROTEIN DASA"/>
    <property type="match status" value="1"/>
</dbReference>
<dbReference type="InterPro" id="IPR050490">
    <property type="entry name" value="Bact_solute-bd_prot1"/>
</dbReference>
<organism evidence="1 2">
    <name type="scientific">Phytomonospora endophytica</name>
    <dbReference type="NCBI Taxonomy" id="714109"/>
    <lineage>
        <taxon>Bacteria</taxon>
        <taxon>Bacillati</taxon>
        <taxon>Actinomycetota</taxon>
        <taxon>Actinomycetes</taxon>
        <taxon>Micromonosporales</taxon>
        <taxon>Micromonosporaceae</taxon>
        <taxon>Phytomonospora</taxon>
    </lineage>
</organism>
<dbReference type="Proteomes" id="UP000548476">
    <property type="component" value="Unassembled WGS sequence"/>
</dbReference>
<dbReference type="Gene3D" id="3.40.190.10">
    <property type="entry name" value="Periplasmic binding protein-like II"/>
    <property type="match status" value="1"/>
</dbReference>
<comment type="caution">
    <text evidence="1">The sequence shown here is derived from an EMBL/GenBank/DDBJ whole genome shotgun (WGS) entry which is preliminary data.</text>
</comment>
<dbReference type="PROSITE" id="PS51257">
    <property type="entry name" value="PROKAR_LIPOPROTEIN"/>
    <property type="match status" value="1"/>
</dbReference>